<dbReference type="InterPro" id="IPR010917">
    <property type="entry name" value="TonB_rcpt_CS"/>
</dbReference>
<evidence type="ECO:0000256" key="6">
    <source>
        <dbReference type="ARBA" id="ARBA00023077"/>
    </source>
</evidence>
<dbReference type="InterPro" id="IPR000531">
    <property type="entry name" value="Beta-barrel_TonB"/>
</dbReference>
<organism evidence="14 15">
    <name type="scientific">Aquimarina algicola</name>
    <dbReference type="NCBI Taxonomy" id="2589995"/>
    <lineage>
        <taxon>Bacteria</taxon>
        <taxon>Pseudomonadati</taxon>
        <taxon>Bacteroidota</taxon>
        <taxon>Flavobacteriia</taxon>
        <taxon>Flavobacteriales</taxon>
        <taxon>Flavobacteriaceae</taxon>
        <taxon>Aquimarina</taxon>
    </lineage>
</organism>
<evidence type="ECO:0000256" key="1">
    <source>
        <dbReference type="ARBA" id="ARBA00004571"/>
    </source>
</evidence>
<comment type="similarity">
    <text evidence="10 11">Belongs to the TonB-dependent receptor family.</text>
</comment>
<sequence length="779" mass="87897">MKHIIVSVILLCLGVQNYAQQLYEGKITDNSNNPLPGATILDSNTPSNGVMSDIDGVFKIELQDTKEVTVSFLGYTTRIINLTSSFNTIRLTTDNVTLDEVLVTSASREIQKRSEVPGSIATIGAQNIAETKAFGIDQLVNQVPGVFMSTSRAASNEQHFMAVRSPISTRALFLYLEDGLQIRPTSVFNHNTLLEMNDLSFGRVEVLKGPASSIYGSEAIGGSFNFITKNPTEELSGSLGFQVNDIGLTRYEFEVSDKTSDKFGFYIGSQYVQREDGPVQHSDYEKVAITFKTVYDINPSTRWTTVFDIVDYRSDMTGSLTEEDYNSSNYESDQTFTEREAIAFRARTTLDKFWNDRNKTSFNVIFRDNRMDQNPSYRIRQFRGDDRQLTGFGSGEVNSNQFKSFVGLIQHKINFDFANSSLIIGSTADYSPQEYVAETTNVTVDPETSRNIDFSINAGDFILNYNADIFNYAGFFQYEISPINALKVTAALRYDGFEYDYNNLSDGVVGVDDSVDNFNNLTPKLGVNYNFNPTSGVYANYSQGFTPPQVSTLYRNRNELRGIKPSRYNNYEIGGYFNLASKLKLDGAIYLLEGNNTLITLRDDDDNFFNTNAGKTRSYGIEYGITWFPIKELSITHNGSYAKHRYVEFFDRGVDFSDTDRETAPSLLGTSLITYRKDLNNDFGFSITAEHELVGEYNTSFEGQVENEDGTFGTETYDGHNIFNLRATIRYKGFEVWGHALNIFDELYAARASYNRFRNQNSFTIGNPRAFHLGVRYNF</sequence>
<evidence type="ECO:0000256" key="10">
    <source>
        <dbReference type="PROSITE-ProRule" id="PRU01360"/>
    </source>
</evidence>
<dbReference type="OrthoDB" id="9782587at2"/>
<dbReference type="RefSeq" id="WP_140594270.1">
    <property type="nucleotide sequence ID" value="NZ_VFWZ01000004.1"/>
</dbReference>
<dbReference type="PANTHER" id="PTHR30069">
    <property type="entry name" value="TONB-DEPENDENT OUTER MEMBRANE RECEPTOR"/>
    <property type="match status" value="1"/>
</dbReference>
<comment type="subcellular location">
    <subcellularLocation>
        <location evidence="1 10">Cell outer membrane</location>
        <topology evidence="1 10">Multi-pass membrane protein</topology>
    </subcellularLocation>
</comment>
<dbReference type="InterPro" id="IPR012910">
    <property type="entry name" value="Plug_dom"/>
</dbReference>
<dbReference type="PANTHER" id="PTHR30069:SF29">
    <property type="entry name" value="HEMOGLOBIN AND HEMOGLOBIN-HAPTOGLOBIN-BINDING PROTEIN 1-RELATED"/>
    <property type="match status" value="1"/>
</dbReference>
<dbReference type="AlphaFoldDB" id="A0A504JFD0"/>
<comment type="caution">
    <text evidence="14">The sequence shown here is derived from an EMBL/GenBank/DDBJ whole genome shotgun (WGS) entry which is preliminary data.</text>
</comment>
<dbReference type="InterPro" id="IPR039426">
    <property type="entry name" value="TonB-dep_rcpt-like"/>
</dbReference>
<dbReference type="Gene3D" id="2.170.130.10">
    <property type="entry name" value="TonB-dependent receptor, plug domain"/>
    <property type="match status" value="1"/>
</dbReference>
<dbReference type="PROSITE" id="PS01156">
    <property type="entry name" value="TONB_DEPENDENT_REC_2"/>
    <property type="match status" value="1"/>
</dbReference>
<dbReference type="Pfam" id="PF07715">
    <property type="entry name" value="Plug"/>
    <property type="match status" value="1"/>
</dbReference>
<dbReference type="Gene3D" id="2.60.40.1120">
    <property type="entry name" value="Carboxypeptidase-like, regulatory domain"/>
    <property type="match status" value="1"/>
</dbReference>
<keyword evidence="9 10" id="KW-0998">Cell outer membrane</keyword>
<dbReference type="SUPFAM" id="SSF56935">
    <property type="entry name" value="Porins"/>
    <property type="match status" value="1"/>
</dbReference>
<dbReference type="GO" id="GO:0015344">
    <property type="term" value="F:siderophore uptake transmembrane transporter activity"/>
    <property type="evidence" value="ECO:0007669"/>
    <property type="project" value="TreeGrafter"/>
</dbReference>
<dbReference type="EMBL" id="VFWZ01000004">
    <property type="protein sequence ID" value="TPN85220.1"/>
    <property type="molecule type" value="Genomic_DNA"/>
</dbReference>
<dbReference type="Proteomes" id="UP000315540">
    <property type="component" value="Unassembled WGS sequence"/>
</dbReference>
<evidence type="ECO:0000259" key="13">
    <source>
        <dbReference type="Pfam" id="PF07715"/>
    </source>
</evidence>
<evidence type="ECO:0000256" key="11">
    <source>
        <dbReference type="RuleBase" id="RU003357"/>
    </source>
</evidence>
<evidence type="ECO:0000256" key="3">
    <source>
        <dbReference type="ARBA" id="ARBA00022452"/>
    </source>
</evidence>
<keyword evidence="8 14" id="KW-0675">Receptor</keyword>
<keyword evidence="4 10" id="KW-0812">Transmembrane</keyword>
<protein>
    <submittedName>
        <fullName evidence="14">TonB-dependent receptor</fullName>
    </submittedName>
</protein>
<dbReference type="InterPro" id="IPR037066">
    <property type="entry name" value="Plug_dom_sf"/>
</dbReference>
<dbReference type="GO" id="GO:0044718">
    <property type="term" value="P:siderophore transmembrane transport"/>
    <property type="evidence" value="ECO:0007669"/>
    <property type="project" value="TreeGrafter"/>
</dbReference>
<keyword evidence="7 10" id="KW-0472">Membrane</keyword>
<dbReference type="Gene3D" id="2.40.170.20">
    <property type="entry name" value="TonB-dependent receptor, beta-barrel domain"/>
    <property type="match status" value="1"/>
</dbReference>
<evidence type="ECO:0000256" key="5">
    <source>
        <dbReference type="ARBA" id="ARBA00022729"/>
    </source>
</evidence>
<keyword evidence="6 11" id="KW-0798">TonB box</keyword>
<dbReference type="GO" id="GO:0009279">
    <property type="term" value="C:cell outer membrane"/>
    <property type="evidence" value="ECO:0007669"/>
    <property type="project" value="UniProtKB-SubCell"/>
</dbReference>
<name>A0A504JFD0_9FLAO</name>
<dbReference type="SUPFAM" id="SSF49464">
    <property type="entry name" value="Carboxypeptidase regulatory domain-like"/>
    <property type="match status" value="1"/>
</dbReference>
<evidence type="ECO:0000256" key="2">
    <source>
        <dbReference type="ARBA" id="ARBA00022448"/>
    </source>
</evidence>
<feature type="domain" description="TonB-dependent receptor-like beta-barrel" evidence="12">
    <location>
        <begin position="297"/>
        <end position="732"/>
    </location>
</feature>
<evidence type="ECO:0000313" key="14">
    <source>
        <dbReference type="EMBL" id="TPN85220.1"/>
    </source>
</evidence>
<proteinExistence type="inferred from homology"/>
<evidence type="ECO:0000256" key="9">
    <source>
        <dbReference type="ARBA" id="ARBA00023237"/>
    </source>
</evidence>
<evidence type="ECO:0000259" key="12">
    <source>
        <dbReference type="Pfam" id="PF00593"/>
    </source>
</evidence>
<keyword evidence="3 10" id="KW-1134">Transmembrane beta strand</keyword>
<evidence type="ECO:0000256" key="7">
    <source>
        <dbReference type="ARBA" id="ARBA00023136"/>
    </source>
</evidence>
<dbReference type="InterPro" id="IPR008969">
    <property type="entry name" value="CarboxyPept-like_regulatory"/>
</dbReference>
<dbReference type="InterPro" id="IPR036942">
    <property type="entry name" value="Beta-barrel_TonB_sf"/>
</dbReference>
<gene>
    <name evidence="14" type="ORF">FHK87_14420</name>
</gene>
<dbReference type="PROSITE" id="PS52016">
    <property type="entry name" value="TONB_DEPENDENT_REC_3"/>
    <property type="match status" value="1"/>
</dbReference>
<evidence type="ECO:0000256" key="4">
    <source>
        <dbReference type="ARBA" id="ARBA00022692"/>
    </source>
</evidence>
<evidence type="ECO:0000313" key="15">
    <source>
        <dbReference type="Proteomes" id="UP000315540"/>
    </source>
</evidence>
<keyword evidence="5" id="KW-0732">Signal</keyword>
<keyword evidence="15" id="KW-1185">Reference proteome</keyword>
<accession>A0A504JFD0</accession>
<evidence type="ECO:0000256" key="8">
    <source>
        <dbReference type="ARBA" id="ARBA00023170"/>
    </source>
</evidence>
<feature type="domain" description="TonB-dependent receptor plug" evidence="13">
    <location>
        <begin position="113"/>
        <end position="222"/>
    </location>
</feature>
<dbReference type="Pfam" id="PF00593">
    <property type="entry name" value="TonB_dep_Rec_b-barrel"/>
    <property type="match status" value="1"/>
</dbReference>
<dbReference type="Pfam" id="PF13715">
    <property type="entry name" value="CarbopepD_reg_2"/>
    <property type="match status" value="1"/>
</dbReference>
<keyword evidence="2 10" id="KW-0813">Transport</keyword>
<reference evidence="14 15" key="1">
    <citation type="submission" date="2019-06" db="EMBL/GenBank/DDBJ databases">
        <authorList>
            <person name="Meng X."/>
        </authorList>
    </citation>
    <scope>NUCLEOTIDE SEQUENCE [LARGE SCALE GENOMIC DNA]</scope>
    <source>
        <strain evidence="14 15">M625</strain>
    </source>
</reference>